<dbReference type="InterPro" id="IPR018323">
    <property type="entry name" value="OM_lipoprot_carrier_LolA_Pbac"/>
</dbReference>
<dbReference type="GO" id="GO:0042953">
    <property type="term" value="P:lipoprotein transport"/>
    <property type="evidence" value="ECO:0007669"/>
    <property type="project" value="InterPro"/>
</dbReference>
<evidence type="ECO:0000256" key="3">
    <source>
        <dbReference type="ARBA" id="ARBA00011245"/>
    </source>
</evidence>
<evidence type="ECO:0000256" key="1">
    <source>
        <dbReference type="ARBA" id="ARBA00004418"/>
    </source>
</evidence>
<organism evidence="11 12">
    <name type="scientific">Francisella persica ATCC VR-331</name>
    <dbReference type="NCBI Taxonomy" id="1086726"/>
    <lineage>
        <taxon>Bacteria</taxon>
        <taxon>Pseudomonadati</taxon>
        <taxon>Pseudomonadota</taxon>
        <taxon>Gammaproteobacteria</taxon>
        <taxon>Thiotrichales</taxon>
        <taxon>Francisellaceae</taxon>
        <taxon>Francisella</taxon>
    </lineage>
</organism>
<keyword evidence="12" id="KW-1185">Reference proteome</keyword>
<dbReference type="Gene3D" id="2.50.20.10">
    <property type="entry name" value="Lipoprotein localisation LolA/LolB/LppX"/>
    <property type="match status" value="1"/>
</dbReference>
<dbReference type="PANTHER" id="PTHR35869:SF1">
    <property type="entry name" value="OUTER-MEMBRANE LIPOPROTEIN CARRIER PROTEIN"/>
    <property type="match status" value="1"/>
</dbReference>
<dbReference type="HAMAP" id="MF_00240">
    <property type="entry name" value="LolA"/>
    <property type="match status" value="1"/>
</dbReference>
<dbReference type="Pfam" id="PF03548">
    <property type="entry name" value="LolA"/>
    <property type="match status" value="1"/>
</dbReference>
<sequence length="206" mass="23446" precursor="true">MKKIIICLILIFSISISFADAASNLIEKIKNINSMTANFNQKLIDGQTSNSLNSKGNMSLKKPQYFKWVTTSPNNQKIVSNGTKLWIYDGDLDQIIIKKVSSNNISQFPYLILLSKNTSNINKLFTVKEQDNTSYILKPKNDQMINSIKIKFTPNNQLKYLEISTSLNQFTKIEFTDVKTDVYISDTSFDFKAPEDTDVIDETKST</sequence>
<evidence type="ECO:0000256" key="6">
    <source>
        <dbReference type="ARBA" id="ARBA00022729"/>
    </source>
</evidence>
<dbReference type="InterPro" id="IPR004564">
    <property type="entry name" value="OM_lipoprot_carrier_LolA-like"/>
</dbReference>
<evidence type="ECO:0000256" key="5">
    <source>
        <dbReference type="ARBA" id="ARBA00022448"/>
    </source>
</evidence>
<comment type="similarity">
    <text evidence="2 10">Belongs to the LolA family.</text>
</comment>
<evidence type="ECO:0000313" key="11">
    <source>
        <dbReference type="EMBL" id="ALB02002.1"/>
    </source>
</evidence>
<dbReference type="SUPFAM" id="SSF89392">
    <property type="entry name" value="Prokaryotic lipoproteins and lipoprotein localization factors"/>
    <property type="match status" value="1"/>
</dbReference>
<dbReference type="GO" id="GO:0044874">
    <property type="term" value="P:lipoprotein localization to outer membrane"/>
    <property type="evidence" value="ECO:0007669"/>
    <property type="project" value="UniProtKB-UniRule"/>
</dbReference>
<dbReference type="AlphaFoldDB" id="A0AAC8VEU6"/>
<keyword evidence="9 10" id="KW-0143">Chaperone</keyword>
<keyword evidence="6 10" id="KW-0732">Signal</keyword>
<keyword evidence="8 10" id="KW-0653">Protein transport</keyword>
<dbReference type="RefSeq" id="WP_064461421.1">
    <property type="nucleotide sequence ID" value="NZ_CP012505.1"/>
</dbReference>
<evidence type="ECO:0000256" key="10">
    <source>
        <dbReference type="HAMAP-Rule" id="MF_00240"/>
    </source>
</evidence>
<comment type="subunit">
    <text evidence="3 10">Monomer.</text>
</comment>
<evidence type="ECO:0000256" key="7">
    <source>
        <dbReference type="ARBA" id="ARBA00022764"/>
    </source>
</evidence>
<evidence type="ECO:0000256" key="8">
    <source>
        <dbReference type="ARBA" id="ARBA00022927"/>
    </source>
</evidence>
<dbReference type="Proteomes" id="UP000242800">
    <property type="component" value="Chromosome"/>
</dbReference>
<dbReference type="NCBIfam" id="TIGR00547">
    <property type="entry name" value="lolA"/>
    <property type="match status" value="1"/>
</dbReference>
<dbReference type="PANTHER" id="PTHR35869">
    <property type="entry name" value="OUTER-MEMBRANE LIPOPROTEIN CARRIER PROTEIN"/>
    <property type="match status" value="1"/>
</dbReference>
<accession>A0AAC8VEU6</accession>
<evidence type="ECO:0000256" key="2">
    <source>
        <dbReference type="ARBA" id="ARBA00007615"/>
    </source>
</evidence>
<comment type="function">
    <text evidence="10">Participates in the translocation of lipoproteins from the inner membrane to the outer membrane. Only forms a complex with a lipoprotein if the residue after the N-terminal Cys is not an aspartate (The Asp acts as a targeting signal to indicate that the lipoprotein should stay in the inner membrane).</text>
</comment>
<evidence type="ECO:0000256" key="4">
    <source>
        <dbReference type="ARBA" id="ARBA00014035"/>
    </source>
</evidence>
<comment type="subcellular location">
    <subcellularLocation>
        <location evidence="1 10">Periplasm</location>
    </subcellularLocation>
</comment>
<dbReference type="GO" id="GO:0042597">
    <property type="term" value="C:periplasmic space"/>
    <property type="evidence" value="ECO:0007669"/>
    <property type="project" value="UniProtKB-SubCell"/>
</dbReference>
<feature type="chain" id="PRO_5041754921" description="Outer-membrane lipoprotein carrier protein" evidence="10">
    <location>
        <begin position="20"/>
        <end position="206"/>
    </location>
</feature>
<proteinExistence type="inferred from homology"/>
<keyword evidence="7 10" id="KW-0574">Periplasm</keyword>
<evidence type="ECO:0000313" key="12">
    <source>
        <dbReference type="Proteomes" id="UP000242800"/>
    </source>
</evidence>
<name>A0AAC8VEU6_9GAMM</name>
<feature type="signal peptide" evidence="10">
    <location>
        <begin position="1"/>
        <end position="19"/>
    </location>
</feature>
<dbReference type="KEGG" id="fper:ACH24_05100"/>
<dbReference type="InterPro" id="IPR029046">
    <property type="entry name" value="LolA/LolB/LppX"/>
</dbReference>
<evidence type="ECO:0000256" key="9">
    <source>
        <dbReference type="ARBA" id="ARBA00023186"/>
    </source>
</evidence>
<reference evidence="11 12" key="1">
    <citation type="journal article" date="2016" name="Int. J. Syst. Evol. Microbiol.">
        <title>Reclassification of Wolbachia persica as Francisella persica comb. nov. and emended description of the family Francisellaceae.</title>
        <authorList>
            <person name="Larson M.A."/>
            <person name="Nalbantoglu U."/>
            <person name="Sayood K."/>
            <person name="Zentz E.B."/>
            <person name="Cer R.Z."/>
            <person name="Iwen P.C."/>
            <person name="Francesconi S.C."/>
            <person name="Bishop-Lilly K.A."/>
            <person name="Mokashi V.P."/>
            <person name="Sjostedt A."/>
            <person name="Hinrichs S.H."/>
        </authorList>
    </citation>
    <scope>NUCLEOTIDE SEQUENCE [LARGE SCALE GENOMIC DNA]</scope>
    <source>
        <strain evidence="11 12">FSC845</strain>
    </source>
</reference>
<dbReference type="EMBL" id="CP012505">
    <property type="protein sequence ID" value="ALB02002.1"/>
    <property type="molecule type" value="Genomic_DNA"/>
</dbReference>
<keyword evidence="5 10" id="KW-0813">Transport</keyword>
<gene>
    <name evidence="10" type="primary">lolA</name>
    <name evidence="11" type="ORF">ACH24_05100</name>
</gene>
<protein>
    <recommendedName>
        <fullName evidence="4 10">Outer-membrane lipoprotein carrier protein</fullName>
    </recommendedName>
</protein>
<dbReference type="CDD" id="cd16325">
    <property type="entry name" value="LolA"/>
    <property type="match status" value="1"/>
</dbReference>